<dbReference type="Pfam" id="PF02548">
    <property type="entry name" value="Pantoate_transf"/>
    <property type="match status" value="1"/>
</dbReference>
<evidence type="ECO:0000256" key="2">
    <source>
        <dbReference type="ARBA" id="ARBA00008676"/>
    </source>
</evidence>
<dbReference type="PANTHER" id="PTHR20881:SF0">
    <property type="entry name" value="3-METHYL-2-OXOBUTANOATE HYDROXYMETHYLTRANSFERASE"/>
    <property type="match status" value="1"/>
</dbReference>
<dbReference type="EMBL" id="NMUH01001864">
    <property type="protein sequence ID" value="MQL95992.1"/>
    <property type="molecule type" value="Genomic_DNA"/>
</dbReference>
<comment type="catalytic activity">
    <reaction evidence="5">
        <text>(6R)-5,10-methylene-5,6,7,8-tetrahydrofolate + 3-methyl-2-oxobutanoate + H2O = 2-dehydropantoate + (6S)-5,6,7,8-tetrahydrofolate</text>
        <dbReference type="Rhea" id="RHEA:11824"/>
        <dbReference type="ChEBI" id="CHEBI:11561"/>
        <dbReference type="ChEBI" id="CHEBI:11851"/>
        <dbReference type="ChEBI" id="CHEBI:15377"/>
        <dbReference type="ChEBI" id="CHEBI:15636"/>
        <dbReference type="ChEBI" id="CHEBI:57453"/>
        <dbReference type="EC" id="2.1.2.11"/>
    </reaction>
</comment>
<dbReference type="GO" id="GO:0015940">
    <property type="term" value="P:pantothenate biosynthetic process"/>
    <property type="evidence" value="ECO:0007669"/>
    <property type="project" value="UniProtKB-UniPathway"/>
</dbReference>
<comment type="caution">
    <text evidence="6">The sequence shown here is derived from an EMBL/GenBank/DDBJ whole genome shotgun (WGS) entry which is preliminary data.</text>
</comment>
<dbReference type="GO" id="GO:0003864">
    <property type="term" value="F:3-methyl-2-oxobutanoate hydroxymethyltransferase activity"/>
    <property type="evidence" value="ECO:0007669"/>
    <property type="project" value="UniProtKB-EC"/>
</dbReference>
<dbReference type="InterPro" id="IPR003700">
    <property type="entry name" value="Pantoate_hydroxy_MeTrfase"/>
</dbReference>
<dbReference type="SUPFAM" id="SSF51621">
    <property type="entry name" value="Phosphoenolpyruvate/pyruvate domain"/>
    <property type="match status" value="1"/>
</dbReference>
<gene>
    <name evidence="6" type="ORF">Taro_028667</name>
</gene>
<protein>
    <recommendedName>
        <fullName evidence="3">3-methyl-2-oxobutanoate hydroxymethyltransferase</fullName>
        <ecNumber evidence="3">2.1.2.11</ecNumber>
    </recommendedName>
</protein>
<keyword evidence="4" id="KW-0808">Transferase</keyword>
<dbReference type="UniPathway" id="UPA00028">
    <property type="reaction ID" value="UER00003"/>
</dbReference>
<dbReference type="InterPro" id="IPR040442">
    <property type="entry name" value="Pyrv_kinase-like_dom_sf"/>
</dbReference>
<dbReference type="OrthoDB" id="425211at2759"/>
<dbReference type="Gene3D" id="3.20.20.60">
    <property type="entry name" value="Phosphoenolpyruvate-binding domains"/>
    <property type="match status" value="1"/>
</dbReference>
<evidence type="ECO:0000256" key="3">
    <source>
        <dbReference type="ARBA" id="ARBA00012618"/>
    </source>
</evidence>
<name>A0A843VBV3_COLES</name>
<sequence length="107" mass="11560">MQVLVYHDLLGMLQHPHHAKVTPKFCKQYGKVGDVINKALSEYKQDVESKAFPSAAHTPYKINTADVTGFLNELQKMGLNEAASAAEAAVVEMEMAIKPSDGSSAGN</sequence>
<accession>A0A843VBV3</accession>
<evidence type="ECO:0000313" key="7">
    <source>
        <dbReference type="Proteomes" id="UP000652761"/>
    </source>
</evidence>
<dbReference type="EC" id="2.1.2.11" evidence="3"/>
<evidence type="ECO:0000256" key="1">
    <source>
        <dbReference type="ARBA" id="ARBA00005033"/>
    </source>
</evidence>
<evidence type="ECO:0000256" key="4">
    <source>
        <dbReference type="ARBA" id="ARBA00022679"/>
    </source>
</evidence>
<dbReference type="InterPro" id="IPR015813">
    <property type="entry name" value="Pyrv/PenolPyrv_kinase-like_dom"/>
</dbReference>
<keyword evidence="7" id="KW-1185">Reference proteome</keyword>
<organism evidence="6 7">
    <name type="scientific">Colocasia esculenta</name>
    <name type="common">Wild taro</name>
    <name type="synonym">Arum esculentum</name>
    <dbReference type="NCBI Taxonomy" id="4460"/>
    <lineage>
        <taxon>Eukaryota</taxon>
        <taxon>Viridiplantae</taxon>
        <taxon>Streptophyta</taxon>
        <taxon>Embryophyta</taxon>
        <taxon>Tracheophyta</taxon>
        <taxon>Spermatophyta</taxon>
        <taxon>Magnoliopsida</taxon>
        <taxon>Liliopsida</taxon>
        <taxon>Araceae</taxon>
        <taxon>Aroideae</taxon>
        <taxon>Colocasieae</taxon>
        <taxon>Colocasia</taxon>
    </lineage>
</organism>
<evidence type="ECO:0000256" key="5">
    <source>
        <dbReference type="ARBA" id="ARBA00049172"/>
    </source>
</evidence>
<dbReference type="Proteomes" id="UP000652761">
    <property type="component" value="Unassembled WGS sequence"/>
</dbReference>
<proteinExistence type="inferred from homology"/>
<dbReference type="PANTHER" id="PTHR20881">
    <property type="entry name" value="3-METHYL-2-OXOBUTANOATE HYDROXYMETHYLTRANSFERASE"/>
    <property type="match status" value="1"/>
</dbReference>
<comment type="pathway">
    <text evidence="1">Cofactor biosynthesis; (R)-pantothenate biosynthesis; (R)-pantoate from 3-methyl-2-oxobutanoate: step 1/2.</text>
</comment>
<dbReference type="GO" id="GO:0000287">
    <property type="term" value="F:magnesium ion binding"/>
    <property type="evidence" value="ECO:0007669"/>
    <property type="project" value="TreeGrafter"/>
</dbReference>
<dbReference type="GO" id="GO:0005739">
    <property type="term" value="C:mitochondrion"/>
    <property type="evidence" value="ECO:0007669"/>
    <property type="project" value="TreeGrafter"/>
</dbReference>
<comment type="similarity">
    <text evidence="2">Belongs to the PanB family.</text>
</comment>
<reference evidence="6" key="1">
    <citation type="submission" date="2017-07" db="EMBL/GenBank/DDBJ databases">
        <title>Taro Niue Genome Assembly and Annotation.</title>
        <authorList>
            <person name="Atibalentja N."/>
            <person name="Keating K."/>
            <person name="Fields C.J."/>
        </authorList>
    </citation>
    <scope>NUCLEOTIDE SEQUENCE</scope>
    <source>
        <strain evidence="6">Niue_2</strain>
        <tissue evidence="6">Leaf</tissue>
    </source>
</reference>
<dbReference type="AlphaFoldDB" id="A0A843VBV3"/>
<evidence type="ECO:0000313" key="6">
    <source>
        <dbReference type="EMBL" id="MQL95992.1"/>
    </source>
</evidence>